<dbReference type="InterPro" id="IPR016039">
    <property type="entry name" value="Thiolase-like"/>
</dbReference>
<dbReference type="EMBL" id="JANEYF010001459">
    <property type="protein sequence ID" value="KAJ8963952.1"/>
    <property type="molecule type" value="Genomic_DNA"/>
</dbReference>
<keyword evidence="3" id="KW-1185">Reference proteome</keyword>
<dbReference type="SUPFAM" id="SSF53901">
    <property type="entry name" value="Thiolase-like"/>
    <property type="match status" value="1"/>
</dbReference>
<gene>
    <name evidence="2" type="ORF">NQ314_005283</name>
</gene>
<reference evidence="2" key="1">
    <citation type="journal article" date="2023" name="Insect Mol. Biol.">
        <title>Genome sequencing provides insights into the evolution of gene families encoding plant cell wall-degrading enzymes in longhorned beetles.</title>
        <authorList>
            <person name="Shin N.R."/>
            <person name="Okamura Y."/>
            <person name="Kirsch R."/>
            <person name="Pauchet Y."/>
        </authorList>
    </citation>
    <scope>NUCLEOTIDE SEQUENCE</scope>
    <source>
        <strain evidence="2">RBIC_L_NR</strain>
    </source>
</reference>
<evidence type="ECO:0000259" key="1">
    <source>
        <dbReference type="Pfam" id="PF00109"/>
    </source>
</evidence>
<protein>
    <recommendedName>
        <fullName evidence="1">Beta-ketoacyl synthase-like N-terminal domain-containing protein</fullName>
    </recommendedName>
</protein>
<name>A0AAV8ZIK3_9CUCU</name>
<dbReference type="AlphaFoldDB" id="A0AAV8ZIK3"/>
<proteinExistence type="predicted"/>
<feature type="domain" description="Beta-ketoacyl synthase-like N-terminal" evidence="1">
    <location>
        <begin position="11"/>
        <end position="64"/>
    </location>
</feature>
<organism evidence="2 3">
    <name type="scientific">Rhamnusium bicolor</name>
    <dbReference type="NCBI Taxonomy" id="1586634"/>
    <lineage>
        <taxon>Eukaryota</taxon>
        <taxon>Metazoa</taxon>
        <taxon>Ecdysozoa</taxon>
        <taxon>Arthropoda</taxon>
        <taxon>Hexapoda</taxon>
        <taxon>Insecta</taxon>
        <taxon>Pterygota</taxon>
        <taxon>Neoptera</taxon>
        <taxon>Endopterygota</taxon>
        <taxon>Coleoptera</taxon>
        <taxon>Polyphaga</taxon>
        <taxon>Cucujiformia</taxon>
        <taxon>Chrysomeloidea</taxon>
        <taxon>Cerambycidae</taxon>
        <taxon>Lepturinae</taxon>
        <taxon>Rhagiini</taxon>
        <taxon>Rhamnusium</taxon>
    </lineage>
</organism>
<dbReference type="InterPro" id="IPR014030">
    <property type="entry name" value="Ketoacyl_synth_N"/>
</dbReference>
<dbReference type="GO" id="GO:0016746">
    <property type="term" value="F:acyltransferase activity"/>
    <property type="evidence" value="ECO:0007669"/>
    <property type="project" value="InterPro"/>
</dbReference>
<accession>A0AAV8ZIK3</accession>
<dbReference type="Proteomes" id="UP001162156">
    <property type="component" value="Unassembled WGS sequence"/>
</dbReference>
<sequence length="81" mass="9215">MNFDMFNCEKYLGVHERQSRSQDVLARILQEKAIEAIFDAGLHPSDLENTKTGVYIGSCVSETEIWLFHNNLVPQSNAWTG</sequence>
<evidence type="ECO:0000313" key="3">
    <source>
        <dbReference type="Proteomes" id="UP001162156"/>
    </source>
</evidence>
<dbReference type="Pfam" id="PF00109">
    <property type="entry name" value="ketoacyl-synt"/>
    <property type="match status" value="1"/>
</dbReference>
<comment type="caution">
    <text evidence="2">The sequence shown here is derived from an EMBL/GenBank/DDBJ whole genome shotgun (WGS) entry which is preliminary data.</text>
</comment>
<evidence type="ECO:0000313" key="2">
    <source>
        <dbReference type="EMBL" id="KAJ8963952.1"/>
    </source>
</evidence>
<dbReference type="Gene3D" id="3.40.47.10">
    <property type="match status" value="1"/>
</dbReference>